<dbReference type="SMART" id="SM00355">
    <property type="entry name" value="ZnF_C2H2"/>
    <property type="match status" value="2"/>
</dbReference>
<dbReference type="GO" id="GO:0000785">
    <property type="term" value="C:chromatin"/>
    <property type="evidence" value="ECO:0007669"/>
    <property type="project" value="TreeGrafter"/>
</dbReference>
<dbReference type="AlphaFoldDB" id="A0A4Y8CZ82"/>
<feature type="compositionally biased region" description="Basic residues" evidence="8">
    <location>
        <begin position="290"/>
        <end position="299"/>
    </location>
</feature>
<feature type="region of interest" description="Disordered" evidence="8">
    <location>
        <begin position="98"/>
        <end position="150"/>
    </location>
</feature>
<dbReference type="GO" id="GO:0000981">
    <property type="term" value="F:DNA-binding transcription factor activity, RNA polymerase II-specific"/>
    <property type="evidence" value="ECO:0007669"/>
    <property type="project" value="InterPro"/>
</dbReference>
<dbReference type="InterPro" id="IPR036236">
    <property type="entry name" value="Znf_C2H2_sf"/>
</dbReference>
<dbReference type="CDD" id="cd12148">
    <property type="entry name" value="fungal_TF_MHR"/>
    <property type="match status" value="1"/>
</dbReference>
<dbReference type="GO" id="GO:0005634">
    <property type="term" value="C:nucleus"/>
    <property type="evidence" value="ECO:0007669"/>
    <property type="project" value="UniProtKB-SubCell"/>
</dbReference>
<sequence>MDNAQYHSNAMSNGNSPYSPLPGISPHQLQHNSNLPPHTLPPLQPQQHAAMQQQQQQQQQQQSWSAPHTPRTPGTPNTPGSASLGYQQVGAQSRPAQMMYGNSYPQQPPQHQYRPSPSMMPQSSGALSHNQPIAPAPASSRGPPLRPMPASNVPQHLSMHSAYSQPNMLQQVLAEEPPTHVVGSQGRRGILPSAPGRPQVTATGPGSTKNAMIPAKDADGKFPCPHCTKTYLHAKHLKRHLLRHTGDRPYMCVLCRDTFSRSDILKRHFQKCSIRRGNPTGASHLSHAQAHLKKSHPGPKAHQTMGPESDIMGMNGMNGMPNNGMPNDGSMHPFGVVPDGSIADASSNLTDDQASKASNDLQRLGNPDNRDRRIGRPAAGGSSRSSFDQGYGGGMPSTMSSAMNPAMAFSMPNGQNGHSYSQSYDFASQGNTANLHAQSMEGMSTVSNGRPSMPVYAGANASQHSILEWPHMQSNGQNNFMTPYNNSNLANQQMQIKQEPYNSNLANSQIQIKQESSNHGFLTGVYPGASDIPGSDFSNWNIPAPNDPLQQISSQLLNFCLTTNPQFNARSQEIRKFLSADNIKHFLEQFSNFQGHFPIIHMSTFRITDSYEGLLLGMICIGAVYSDRMSPAQVREMMEIVKMVIESNSQVYSVISRAPNADYANEPIGSSKSEIEQIAAIFLMQVLFTWHGTPLQREKARRDFPMVVSLARRAGLTQPMTTNSFSVLHQGHVNVDAFVAANFDWNAWVEQEKRSRLLYMIFLLDSALVIFFNIAPSFDALEIRLPLPADDAAWEARSSAECADALGLNGTAVSAQKNPEGSRRRKQPEMHTVLRTLMHHTYEIQPGTTNLFSKFVLIHALHVQLWTAQKQMSQESGQITASLNSGANTPLSQNDWVVRGGDQGGSGAPSANNSGRATPVDGQSAHTHQLLKTVTTAFEKWKKAWDEDISVQYPPGSSYSRRFGFCRDGAHFYWLQKCMLSQKPDWQMPSDQRFTHVIQLLKFSKRWASTDTAKRGEEPGSVSDIDKDFGVANLTLDMAQLFRPVNAKTDSPVQGVHTNI</sequence>
<feature type="compositionally biased region" description="Low complexity" evidence="8">
    <location>
        <begin position="376"/>
        <end position="386"/>
    </location>
</feature>
<keyword evidence="6" id="KW-0539">Nucleus</keyword>
<feature type="compositionally biased region" description="Low complexity" evidence="8">
    <location>
        <begin position="312"/>
        <end position="329"/>
    </location>
</feature>
<dbReference type="PROSITE" id="PS50157">
    <property type="entry name" value="ZINC_FINGER_C2H2_2"/>
    <property type="match status" value="1"/>
</dbReference>
<feature type="compositionally biased region" description="Polar residues" evidence="8">
    <location>
        <begin position="119"/>
        <end position="131"/>
    </location>
</feature>
<evidence type="ECO:0000313" key="10">
    <source>
        <dbReference type="EMBL" id="TEY57739.1"/>
    </source>
</evidence>
<keyword evidence="3" id="KW-0677">Repeat</keyword>
<dbReference type="SUPFAM" id="SSF57667">
    <property type="entry name" value="beta-beta-alpha zinc fingers"/>
    <property type="match status" value="1"/>
</dbReference>
<feature type="compositionally biased region" description="Polar residues" evidence="8">
    <location>
        <begin position="1"/>
        <end position="18"/>
    </location>
</feature>
<keyword evidence="11" id="KW-1185">Reference proteome</keyword>
<evidence type="ECO:0000256" key="7">
    <source>
        <dbReference type="PROSITE-ProRule" id="PRU00042"/>
    </source>
</evidence>
<feature type="compositionally biased region" description="Low complexity" evidence="8">
    <location>
        <begin position="103"/>
        <end position="117"/>
    </location>
</feature>
<dbReference type="GO" id="GO:0000978">
    <property type="term" value="F:RNA polymerase II cis-regulatory region sequence-specific DNA binding"/>
    <property type="evidence" value="ECO:0007669"/>
    <property type="project" value="InterPro"/>
</dbReference>
<protein>
    <recommendedName>
        <fullName evidence="9">C2H2-type domain-containing protein</fullName>
    </recommendedName>
</protein>
<evidence type="ECO:0000256" key="2">
    <source>
        <dbReference type="ARBA" id="ARBA00022723"/>
    </source>
</evidence>
<dbReference type="InterPro" id="IPR013087">
    <property type="entry name" value="Znf_C2H2_type"/>
</dbReference>
<comment type="caution">
    <text evidence="10">The sequence shown here is derived from an EMBL/GenBank/DDBJ whole genome shotgun (WGS) entry which is preliminary data.</text>
</comment>
<dbReference type="Gene3D" id="3.30.160.60">
    <property type="entry name" value="Classic Zinc Finger"/>
    <property type="match status" value="2"/>
</dbReference>
<dbReference type="STRING" id="38488.A0A4Y8CZ82"/>
<keyword evidence="5" id="KW-0862">Zinc</keyword>
<feature type="compositionally biased region" description="Polar residues" evidence="8">
    <location>
        <begin position="200"/>
        <end position="209"/>
    </location>
</feature>
<dbReference type="GO" id="GO:0008270">
    <property type="term" value="F:zinc ion binding"/>
    <property type="evidence" value="ECO:0007669"/>
    <property type="project" value="UniProtKB-KW"/>
</dbReference>
<evidence type="ECO:0000256" key="1">
    <source>
        <dbReference type="ARBA" id="ARBA00004123"/>
    </source>
</evidence>
<proteinExistence type="predicted"/>
<dbReference type="PANTHER" id="PTHR40626:SF12">
    <property type="entry name" value="RFEC"/>
    <property type="match status" value="1"/>
</dbReference>
<accession>A0A4Y8CZ82</accession>
<dbReference type="InterPro" id="IPR051059">
    <property type="entry name" value="VerF-like"/>
</dbReference>
<evidence type="ECO:0000256" key="4">
    <source>
        <dbReference type="ARBA" id="ARBA00022771"/>
    </source>
</evidence>
<evidence type="ECO:0000313" key="11">
    <source>
        <dbReference type="Proteomes" id="UP000297299"/>
    </source>
</evidence>
<comment type="subcellular location">
    <subcellularLocation>
        <location evidence="1">Nucleus</location>
    </subcellularLocation>
</comment>
<evidence type="ECO:0000256" key="8">
    <source>
        <dbReference type="SAM" id="MobiDB-lite"/>
    </source>
</evidence>
<feature type="region of interest" description="Disordered" evidence="8">
    <location>
        <begin position="276"/>
        <end position="399"/>
    </location>
</feature>
<dbReference type="PANTHER" id="PTHR40626">
    <property type="entry name" value="MIP31509P"/>
    <property type="match status" value="1"/>
</dbReference>
<feature type="compositionally biased region" description="Polar residues" evidence="8">
    <location>
        <begin position="344"/>
        <end position="361"/>
    </location>
</feature>
<feature type="region of interest" description="Disordered" evidence="8">
    <location>
        <begin position="180"/>
        <end position="209"/>
    </location>
</feature>
<feature type="region of interest" description="Disordered" evidence="8">
    <location>
        <begin position="1"/>
        <end position="85"/>
    </location>
</feature>
<keyword evidence="4 7" id="KW-0863">Zinc-finger</keyword>
<dbReference type="PROSITE" id="PS00028">
    <property type="entry name" value="ZINC_FINGER_C2H2_1"/>
    <property type="match status" value="1"/>
</dbReference>
<feature type="domain" description="C2H2-type" evidence="9">
    <location>
        <begin position="222"/>
        <end position="249"/>
    </location>
</feature>
<name>A0A4Y8CZ82_9HELO</name>
<evidence type="ECO:0000256" key="6">
    <source>
        <dbReference type="ARBA" id="ARBA00023242"/>
    </source>
</evidence>
<organism evidence="10 11">
    <name type="scientific">Botryotinia calthae</name>
    <dbReference type="NCBI Taxonomy" id="38488"/>
    <lineage>
        <taxon>Eukaryota</taxon>
        <taxon>Fungi</taxon>
        <taxon>Dikarya</taxon>
        <taxon>Ascomycota</taxon>
        <taxon>Pezizomycotina</taxon>
        <taxon>Leotiomycetes</taxon>
        <taxon>Helotiales</taxon>
        <taxon>Sclerotiniaceae</taxon>
        <taxon>Botryotinia</taxon>
    </lineage>
</organism>
<dbReference type="InterPro" id="IPR007219">
    <property type="entry name" value="XnlR_reg_dom"/>
</dbReference>
<feature type="region of interest" description="Disordered" evidence="8">
    <location>
        <begin position="877"/>
        <end position="926"/>
    </location>
</feature>
<gene>
    <name evidence="10" type="ORF">BOTCAL_0206g00100</name>
</gene>
<feature type="compositionally biased region" description="Low complexity" evidence="8">
    <location>
        <begin position="45"/>
        <end position="79"/>
    </location>
</feature>
<evidence type="ECO:0000256" key="3">
    <source>
        <dbReference type="ARBA" id="ARBA00022737"/>
    </source>
</evidence>
<dbReference type="EMBL" id="PHWZ01000206">
    <property type="protein sequence ID" value="TEY57739.1"/>
    <property type="molecule type" value="Genomic_DNA"/>
</dbReference>
<dbReference type="Proteomes" id="UP000297299">
    <property type="component" value="Unassembled WGS sequence"/>
</dbReference>
<feature type="compositionally biased region" description="Polar residues" evidence="8">
    <location>
        <begin position="877"/>
        <end position="895"/>
    </location>
</feature>
<dbReference type="Pfam" id="PF04082">
    <property type="entry name" value="Fungal_trans"/>
    <property type="match status" value="1"/>
</dbReference>
<reference evidence="10 11" key="1">
    <citation type="submission" date="2017-11" db="EMBL/GenBank/DDBJ databases">
        <title>Comparative genomics of Botrytis spp.</title>
        <authorList>
            <person name="Valero-Jimenez C.A."/>
            <person name="Tapia P."/>
            <person name="Veloso J."/>
            <person name="Silva-Moreno E."/>
            <person name="Staats M."/>
            <person name="Valdes J.H."/>
            <person name="Van Kan J.A.L."/>
        </authorList>
    </citation>
    <scope>NUCLEOTIDE SEQUENCE [LARGE SCALE GENOMIC DNA]</scope>
    <source>
        <strain evidence="10 11">MUCL2830</strain>
    </source>
</reference>
<evidence type="ECO:0000256" key="5">
    <source>
        <dbReference type="ARBA" id="ARBA00022833"/>
    </source>
</evidence>
<dbReference type="GO" id="GO:0006351">
    <property type="term" value="P:DNA-templated transcription"/>
    <property type="evidence" value="ECO:0007669"/>
    <property type="project" value="InterPro"/>
</dbReference>
<dbReference type="OrthoDB" id="9439903at2759"/>
<keyword evidence="2" id="KW-0479">Metal-binding</keyword>
<evidence type="ECO:0000259" key="9">
    <source>
        <dbReference type="PROSITE" id="PS50157"/>
    </source>
</evidence>